<accession>A0A813W8Q9</accession>
<evidence type="ECO:0000256" key="3">
    <source>
        <dbReference type="ARBA" id="ARBA00023015"/>
    </source>
</evidence>
<keyword evidence="9" id="KW-1185">Reference proteome</keyword>
<keyword evidence="6 7" id="KW-0539">Nucleus</keyword>
<comment type="subunit">
    <text evidence="7">Component of the Mediator complex.</text>
</comment>
<organism evidence="8 9">
    <name type="scientific">Brachionus calyciflorus</name>
    <dbReference type="NCBI Taxonomy" id="104777"/>
    <lineage>
        <taxon>Eukaryota</taxon>
        <taxon>Metazoa</taxon>
        <taxon>Spiralia</taxon>
        <taxon>Gnathifera</taxon>
        <taxon>Rotifera</taxon>
        <taxon>Eurotatoria</taxon>
        <taxon>Monogononta</taxon>
        <taxon>Pseudotrocha</taxon>
        <taxon>Ploima</taxon>
        <taxon>Brachionidae</taxon>
        <taxon>Brachionus</taxon>
    </lineage>
</organism>
<dbReference type="Proteomes" id="UP000663879">
    <property type="component" value="Unassembled WGS sequence"/>
</dbReference>
<evidence type="ECO:0000256" key="5">
    <source>
        <dbReference type="ARBA" id="ARBA00023163"/>
    </source>
</evidence>
<evidence type="ECO:0000256" key="2">
    <source>
        <dbReference type="ARBA" id="ARBA00005716"/>
    </source>
</evidence>
<evidence type="ECO:0000256" key="7">
    <source>
        <dbReference type="RuleBase" id="RU364144"/>
    </source>
</evidence>
<dbReference type="Pfam" id="PF10232">
    <property type="entry name" value="Med8"/>
    <property type="match status" value="1"/>
</dbReference>
<comment type="similarity">
    <text evidence="2 7">Belongs to the Mediator complex subunit 8 family.</text>
</comment>
<dbReference type="GO" id="GO:0000978">
    <property type="term" value="F:RNA polymerase II cis-regulatory region sequence-specific DNA binding"/>
    <property type="evidence" value="ECO:0007669"/>
    <property type="project" value="TreeGrafter"/>
</dbReference>
<protein>
    <recommendedName>
        <fullName evidence="7">Mediator of RNA polymerase II transcription subunit 8</fullName>
    </recommendedName>
    <alternativeName>
        <fullName evidence="7">Mediator complex subunit 8</fullName>
    </alternativeName>
</protein>
<dbReference type="GO" id="GO:0006357">
    <property type="term" value="P:regulation of transcription by RNA polymerase II"/>
    <property type="evidence" value="ECO:0007669"/>
    <property type="project" value="InterPro"/>
</dbReference>
<evidence type="ECO:0000256" key="4">
    <source>
        <dbReference type="ARBA" id="ARBA00023159"/>
    </source>
</evidence>
<dbReference type="GO" id="GO:0003712">
    <property type="term" value="F:transcription coregulator activity"/>
    <property type="evidence" value="ECO:0007669"/>
    <property type="project" value="InterPro"/>
</dbReference>
<evidence type="ECO:0000313" key="9">
    <source>
        <dbReference type="Proteomes" id="UP000663879"/>
    </source>
</evidence>
<gene>
    <name evidence="7" type="primary">MED8</name>
    <name evidence="8" type="ORF">OXX778_LOCUS9267</name>
</gene>
<dbReference type="GO" id="GO:0070847">
    <property type="term" value="C:core mediator complex"/>
    <property type="evidence" value="ECO:0007669"/>
    <property type="project" value="TreeGrafter"/>
</dbReference>
<sequence length="204" mass="23746">METKINDSLDVLIHDLKECKYSLEVLLMNLGNDEQRLAYNETDWLSILNSLRIASTNLISISNFFKYLNRDKREASIRTSVVLPKAYSEEVDPELQEMTNGRISVFNHDVIPHILRTKLIPAVEEEEAKIQQAAKDFELTKNYDKTVNYFKKTIEESANMIEKPKRDLETKQSNVVTYNLHDTFQLANLVYNLRIVPRQPGQRL</sequence>
<evidence type="ECO:0000256" key="1">
    <source>
        <dbReference type="ARBA" id="ARBA00004123"/>
    </source>
</evidence>
<proteinExistence type="inferred from homology"/>
<name>A0A813W8Q9_9BILA</name>
<dbReference type="PANTHER" id="PTHR13074">
    <property type="entry name" value="MEDIATOR OF RNA POLYMERASE II TRANSCRIPTION SUBUNIT 8"/>
    <property type="match status" value="1"/>
</dbReference>
<dbReference type="PANTHER" id="PTHR13074:SF9">
    <property type="entry name" value="MEDIATOR OF RNA POLYMERASE II TRANSCRIPTION SUBUNIT 8"/>
    <property type="match status" value="1"/>
</dbReference>
<comment type="caution">
    <text evidence="8">The sequence shown here is derived from an EMBL/GenBank/DDBJ whole genome shotgun (WGS) entry which is preliminary data.</text>
</comment>
<reference evidence="8" key="1">
    <citation type="submission" date="2021-02" db="EMBL/GenBank/DDBJ databases">
        <authorList>
            <person name="Nowell W R."/>
        </authorList>
    </citation>
    <scope>NUCLEOTIDE SEQUENCE</scope>
    <source>
        <strain evidence="8">Ploen Becks lab</strain>
    </source>
</reference>
<comment type="function">
    <text evidence="7">Component of the Mediator complex, a coactivator involved in the regulated transcription of nearly all RNA polymerase II-dependent genes. Mediator functions as a bridge to convey information from gene-specific regulatory proteins to the basal RNA polymerase II transcription machinery. Mediator is recruited to promoters by direct interactions with regulatory proteins and serves as a scaffold for the assembly of a functional preinitiation complex with RNA polymerase II and the general transcription factors.</text>
</comment>
<dbReference type="AlphaFoldDB" id="A0A813W8Q9"/>
<keyword evidence="3 7" id="KW-0805">Transcription regulation</keyword>
<comment type="subcellular location">
    <subcellularLocation>
        <location evidence="1 7">Nucleus</location>
    </subcellularLocation>
</comment>
<dbReference type="InterPro" id="IPR019364">
    <property type="entry name" value="Mediatior_Med8_fun/met"/>
</dbReference>
<keyword evidence="4 7" id="KW-0010">Activator</keyword>
<evidence type="ECO:0000313" key="8">
    <source>
        <dbReference type="EMBL" id="CAF0857453.1"/>
    </source>
</evidence>
<dbReference type="EMBL" id="CAJNOC010001354">
    <property type="protein sequence ID" value="CAF0857453.1"/>
    <property type="molecule type" value="Genomic_DNA"/>
</dbReference>
<dbReference type="GO" id="GO:0016592">
    <property type="term" value="C:mediator complex"/>
    <property type="evidence" value="ECO:0007669"/>
    <property type="project" value="InterPro"/>
</dbReference>
<dbReference type="OrthoDB" id="150687at2759"/>
<keyword evidence="5 7" id="KW-0804">Transcription</keyword>
<evidence type="ECO:0000256" key="6">
    <source>
        <dbReference type="ARBA" id="ARBA00023242"/>
    </source>
</evidence>